<dbReference type="PROSITE" id="PS51175">
    <property type="entry name" value="CBM6"/>
    <property type="match status" value="1"/>
</dbReference>
<proteinExistence type="predicted"/>
<dbReference type="SMART" id="SM00606">
    <property type="entry name" value="CBD_IV"/>
    <property type="match status" value="1"/>
</dbReference>
<dbReference type="Proteomes" id="UP000481109">
    <property type="component" value="Unassembled WGS sequence"/>
</dbReference>
<evidence type="ECO:0000313" key="6">
    <source>
        <dbReference type="Proteomes" id="UP000481109"/>
    </source>
</evidence>
<dbReference type="AlphaFoldDB" id="A0A6G4XDE8"/>
<dbReference type="RefSeq" id="WP_165330261.1">
    <property type="nucleotide sequence ID" value="NZ_JAAKZW010000005.1"/>
</dbReference>
<dbReference type="InterPro" id="IPR006584">
    <property type="entry name" value="Cellulose-bd_IV"/>
</dbReference>
<dbReference type="EMBL" id="JAAKZW010000005">
    <property type="protein sequence ID" value="NGO74744.1"/>
    <property type="molecule type" value="Genomic_DNA"/>
</dbReference>
<dbReference type="PANTHER" id="PTHR40124">
    <property type="match status" value="1"/>
</dbReference>
<evidence type="ECO:0000256" key="3">
    <source>
        <dbReference type="SAM" id="SignalP"/>
    </source>
</evidence>
<dbReference type="Gene3D" id="2.60.120.200">
    <property type="match status" value="1"/>
</dbReference>
<name>A0A6G4XDE8_9ACTN</name>
<gene>
    <name evidence="5" type="ORF">G6045_03440</name>
</gene>
<dbReference type="CDD" id="cd04080">
    <property type="entry name" value="CBM6_cellulase-like"/>
    <property type="match status" value="1"/>
</dbReference>
<dbReference type="Pfam" id="PF21294">
    <property type="entry name" value="Polysacc_lyase_14"/>
    <property type="match status" value="1"/>
</dbReference>
<keyword evidence="6" id="KW-1185">Reference proteome</keyword>
<feature type="chain" id="PRO_5026245978" evidence="3">
    <location>
        <begin position="31"/>
        <end position="439"/>
    </location>
</feature>
<dbReference type="Gene3D" id="2.60.120.260">
    <property type="entry name" value="Galactose-binding domain-like"/>
    <property type="match status" value="1"/>
</dbReference>
<evidence type="ECO:0000256" key="1">
    <source>
        <dbReference type="ARBA" id="ARBA00022729"/>
    </source>
</evidence>
<organism evidence="5 6">
    <name type="scientific">Streptomyces mesophilus</name>
    <dbReference type="NCBI Taxonomy" id="1775132"/>
    <lineage>
        <taxon>Bacteria</taxon>
        <taxon>Bacillati</taxon>
        <taxon>Actinomycetota</taxon>
        <taxon>Actinomycetes</taxon>
        <taxon>Kitasatosporales</taxon>
        <taxon>Streptomycetaceae</taxon>
        <taxon>Streptomyces</taxon>
    </lineage>
</organism>
<protein>
    <submittedName>
        <fullName evidence="5">Carbohydrate-binding protein</fullName>
    </submittedName>
</protein>
<feature type="signal peptide" evidence="3">
    <location>
        <begin position="1"/>
        <end position="30"/>
    </location>
</feature>
<evidence type="ECO:0000313" key="5">
    <source>
        <dbReference type="EMBL" id="NGO74744.1"/>
    </source>
</evidence>
<evidence type="ECO:0000259" key="4">
    <source>
        <dbReference type="PROSITE" id="PS51175"/>
    </source>
</evidence>
<feature type="region of interest" description="Disordered" evidence="2">
    <location>
        <begin position="28"/>
        <end position="48"/>
    </location>
</feature>
<sequence>MRTTKRTTLLRKAALLATLLATLVAGTASAEDPSPPGDTATAAASPSFRYNTFERPERGSAYDLGQWSQDGWYAPWEEGMSTRTWIDGYNFHHSGGKSLRVFYPKGKIGPADSGAQAPLQLNPGREYYLSYWVRFSSDFSWGTTEYAGKVGIGLAGGASCSGGQVCDGYNGFSSRMIWRSGGKAAIYYYHMGHEGQYGDYVDLKDASGNLINWPRGQWANVVQRVKVNTVSGGNANPDGEIDIWYNGAQAATIRGLRFVRNGDLVDRAYFSSFFGGATPSFAPTNDSYIWYDDLKVSTQRSDVCELASGGCHSRSFQAEDYSAMKGVTKKTTSDTGGGQAVGSFDSTDWIAFQNVAIPKAGRYLVEYRVASPHNGGTLSLDLGGGATALGNVSVPNTGSYDSYRTISREVELPAGTHQFGLYAVTGGFDLNWWKITQIS</sequence>
<comment type="caution">
    <text evidence="5">The sequence shown here is derived from an EMBL/GenBank/DDBJ whole genome shotgun (WGS) entry which is preliminary data.</text>
</comment>
<dbReference type="Pfam" id="PF03422">
    <property type="entry name" value="CBM_6"/>
    <property type="match status" value="1"/>
</dbReference>
<accession>A0A6G4XDE8</accession>
<feature type="domain" description="CBM6" evidence="4">
    <location>
        <begin position="314"/>
        <end position="436"/>
    </location>
</feature>
<dbReference type="GO" id="GO:0030246">
    <property type="term" value="F:carbohydrate binding"/>
    <property type="evidence" value="ECO:0007669"/>
    <property type="project" value="InterPro"/>
</dbReference>
<dbReference type="InterPro" id="IPR048958">
    <property type="entry name" value="Polysacc_lyase_14"/>
</dbReference>
<keyword evidence="1 3" id="KW-0732">Signal</keyword>
<dbReference type="InterPro" id="IPR005084">
    <property type="entry name" value="CBM6"/>
</dbReference>
<reference evidence="5 6" key="1">
    <citation type="submission" date="2020-02" db="EMBL/GenBank/DDBJ databases">
        <title>Whole-genome analyses of novel actinobacteria.</title>
        <authorList>
            <person name="Sahin N."/>
            <person name="Tokatli A."/>
        </authorList>
    </citation>
    <scope>NUCLEOTIDE SEQUENCE [LARGE SCALE GENOMIC DNA]</scope>
    <source>
        <strain evidence="5 6">YC504</strain>
    </source>
</reference>
<evidence type="ECO:0000256" key="2">
    <source>
        <dbReference type="SAM" id="MobiDB-lite"/>
    </source>
</evidence>
<dbReference type="InterPro" id="IPR008979">
    <property type="entry name" value="Galactose-bd-like_sf"/>
</dbReference>
<dbReference type="SUPFAM" id="SSF49785">
    <property type="entry name" value="Galactose-binding domain-like"/>
    <property type="match status" value="1"/>
</dbReference>
<dbReference type="PANTHER" id="PTHR40124:SF1">
    <property type="entry name" value="DISAGGREGATASE RELATED REPEAT PROTEIN"/>
    <property type="match status" value="1"/>
</dbReference>